<evidence type="ECO:0000313" key="4">
    <source>
        <dbReference type="Proteomes" id="UP001243420"/>
    </source>
</evidence>
<keyword evidence="1" id="KW-0732">Signal</keyword>
<dbReference type="InterPro" id="IPR006311">
    <property type="entry name" value="TAT_signal"/>
</dbReference>
<dbReference type="InterPro" id="IPR028096">
    <property type="entry name" value="EfeO_Cupredoxin"/>
</dbReference>
<dbReference type="SUPFAM" id="SSF49503">
    <property type="entry name" value="Cupredoxins"/>
    <property type="match status" value="1"/>
</dbReference>
<dbReference type="PANTHER" id="PTHR36507">
    <property type="entry name" value="BLL1555 PROTEIN"/>
    <property type="match status" value="1"/>
</dbReference>
<sequence length="110" mass="11519">MTLTRRNVLTAAAALPLAATMATRARAASHEVTIRNFRFTPATLAVAPGDTVTFTNRDGALHSATSTQAGLFDTGALQAGQSALVTVDFRGDAAYFCKFHPRMTGSLSSS</sequence>
<protein>
    <submittedName>
        <fullName evidence="3">Cupredoxin domain-containing protein</fullName>
    </submittedName>
</protein>
<feature type="chain" id="PRO_5047391621" evidence="1">
    <location>
        <begin position="28"/>
        <end position="110"/>
    </location>
</feature>
<dbReference type="PANTHER" id="PTHR36507:SF1">
    <property type="entry name" value="BLL1555 PROTEIN"/>
    <property type="match status" value="1"/>
</dbReference>
<keyword evidence="4" id="KW-1185">Reference proteome</keyword>
<dbReference type="RefSeq" id="WP_279965003.1">
    <property type="nucleotide sequence ID" value="NZ_CP122537.1"/>
</dbReference>
<dbReference type="InterPro" id="IPR052721">
    <property type="entry name" value="ET_Amicyanin"/>
</dbReference>
<name>A0ABY8LD84_9RHOB</name>
<feature type="domain" description="EfeO-type cupredoxin-like" evidence="2">
    <location>
        <begin position="11"/>
        <end position="107"/>
    </location>
</feature>
<evidence type="ECO:0000256" key="1">
    <source>
        <dbReference type="SAM" id="SignalP"/>
    </source>
</evidence>
<dbReference type="PROSITE" id="PS51318">
    <property type="entry name" value="TAT"/>
    <property type="match status" value="1"/>
</dbReference>
<dbReference type="Gene3D" id="2.60.40.420">
    <property type="entry name" value="Cupredoxins - blue copper proteins"/>
    <property type="match status" value="1"/>
</dbReference>
<dbReference type="EMBL" id="CP122537">
    <property type="protein sequence ID" value="WGH78255.1"/>
    <property type="molecule type" value="Genomic_DNA"/>
</dbReference>
<evidence type="ECO:0000259" key="2">
    <source>
        <dbReference type="Pfam" id="PF13473"/>
    </source>
</evidence>
<reference evidence="3 4" key="1">
    <citation type="submission" date="2023-04" db="EMBL/GenBank/DDBJ databases">
        <title>Jannaschia ovalis sp. nov., a marine bacterium isolated from sea tidal flat.</title>
        <authorList>
            <person name="Kwon D.Y."/>
            <person name="Kim J.-J."/>
        </authorList>
    </citation>
    <scope>NUCLEOTIDE SEQUENCE [LARGE SCALE GENOMIC DNA]</scope>
    <source>
        <strain evidence="3 4">GRR-S6-38</strain>
    </source>
</reference>
<dbReference type="InterPro" id="IPR008972">
    <property type="entry name" value="Cupredoxin"/>
</dbReference>
<accession>A0ABY8LD84</accession>
<proteinExistence type="predicted"/>
<feature type="signal peptide" evidence="1">
    <location>
        <begin position="1"/>
        <end position="27"/>
    </location>
</feature>
<evidence type="ECO:0000313" key="3">
    <source>
        <dbReference type="EMBL" id="WGH78255.1"/>
    </source>
</evidence>
<organism evidence="3 4">
    <name type="scientific">Jannaschia ovalis</name>
    <dbReference type="NCBI Taxonomy" id="3038773"/>
    <lineage>
        <taxon>Bacteria</taxon>
        <taxon>Pseudomonadati</taxon>
        <taxon>Pseudomonadota</taxon>
        <taxon>Alphaproteobacteria</taxon>
        <taxon>Rhodobacterales</taxon>
        <taxon>Roseobacteraceae</taxon>
        <taxon>Jannaschia</taxon>
    </lineage>
</organism>
<dbReference type="Proteomes" id="UP001243420">
    <property type="component" value="Chromosome"/>
</dbReference>
<dbReference type="Pfam" id="PF13473">
    <property type="entry name" value="Cupredoxin_1"/>
    <property type="match status" value="1"/>
</dbReference>
<gene>
    <name evidence="3" type="ORF">P8627_14675</name>
</gene>